<dbReference type="EMBL" id="LQPQ01000234">
    <property type="protein sequence ID" value="ORW60209.1"/>
    <property type="molecule type" value="Genomic_DNA"/>
</dbReference>
<dbReference type="Proteomes" id="UP000193087">
    <property type="component" value="Unassembled WGS sequence"/>
</dbReference>
<protein>
    <submittedName>
        <fullName evidence="2">Uncharacterized protein</fullName>
    </submittedName>
</protein>
<evidence type="ECO:0000313" key="3">
    <source>
        <dbReference type="Proteomes" id="UP000193087"/>
    </source>
</evidence>
<organism evidence="2 3">
    <name type="scientific">Mycobacterium riyadhense</name>
    <dbReference type="NCBI Taxonomy" id="486698"/>
    <lineage>
        <taxon>Bacteria</taxon>
        <taxon>Bacillati</taxon>
        <taxon>Actinomycetota</taxon>
        <taxon>Actinomycetes</taxon>
        <taxon>Mycobacteriales</taxon>
        <taxon>Mycobacteriaceae</taxon>
        <taxon>Mycobacterium</taxon>
    </lineage>
</organism>
<accession>A0A1X2BAB9</accession>
<name>A0A1X2BAB9_9MYCO</name>
<keyword evidence="3" id="KW-1185">Reference proteome</keyword>
<comment type="caution">
    <text evidence="2">The sequence shown here is derived from an EMBL/GenBank/DDBJ whole genome shotgun (WGS) entry which is preliminary data.</text>
</comment>
<evidence type="ECO:0000313" key="2">
    <source>
        <dbReference type="EMBL" id="ORW60209.1"/>
    </source>
</evidence>
<proteinExistence type="predicted"/>
<reference evidence="2 3" key="1">
    <citation type="submission" date="2016-01" db="EMBL/GenBank/DDBJ databases">
        <title>The new phylogeny of the genus Mycobacterium.</title>
        <authorList>
            <person name="Tarcisio F."/>
            <person name="Conor M."/>
            <person name="Antonella G."/>
            <person name="Elisabetta G."/>
            <person name="Giulia F.S."/>
            <person name="Sara T."/>
            <person name="Anna F."/>
            <person name="Clotilde B."/>
            <person name="Roberto B."/>
            <person name="Veronica D.S."/>
            <person name="Fabio R."/>
            <person name="Monica P."/>
            <person name="Olivier J."/>
            <person name="Enrico T."/>
            <person name="Nicola S."/>
        </authorList>
    </citation>
    <scope>NUCLEOTIDE SEQUENCE [LARGE SCALE GENOMIC DNA]</scope>
    <source>
        <strain evidence="2 3">DSM 45176</strain>
    </source>
</reference>
<feature type="compositionally biased region" description="Polar residues" evidence="1">
    <location>
        <begin position="50"/>
        <end position="65"/>
    </location>
</feature>
<sequence length="130" mass="13851">MRADGIEGSIMPKKDTAAVVRGMLSTAGAQTRRAPESAEPVEEASAPPTVTVTQQVPASVSTLPTPQRPVTAAAAGAPRTVRLRPATAQRLRQAWLEAKRDDVLLSAQDFASALVDEALVRRRRRQAAQT</sequence>
<evidence type="ECO:0000256" key="1">
    <source>
        <dbReference type="SAM" id="MobiDB-lite"/>
    </source>
</evidence>
<dbReference type="AlphaFoldDB" id="A0A1X2BAB9"/>
<gene>
    <name evidence="2" type="ORF">AWC22_05695</name>
</gene>
<feature type="region of interest" description="Disordered" evidence="1">
    <location>
        <begin position="24"/>
        <end position="76"/>
    </location>
</feature>